<evidence type="ECO:0000313" key="3">
    <source>
        <dbReference type="EMBL" id="KUK95583.1"/>
    </source>
</evidence>
<dbReference type="SUPFAM" id="SSF51126">
    <property type="entry name" value="Pectin lyase-like"/>
    <property type="match status" value="2"/>
</dbReference>
<evidence type="ECO:0000313" key="5">
    <source>
        <dbReference type="Proteomes" id="UP000057043"/>
    </source>
</evidence>
<dbReference type="InterPro" id="IPR011050">
    <property type="entry name" value="Pectin_lyase_fold/virulence"/>
</dbReference>
<dbReference type="SMART" id="SM00710">
    <property type="entry name" value="PbH1"/>
    <property type="match status" value="9"/>
</dbReference>
<gene>
    <name evidence="2" type="ORF">XD72_0936</name>
    <name evidence="3" type="ORF">XE07_1718</name>
</gene>
<dbReference type="AlphaFoldDB" id="A0A101II62"/>
<protein>
    <submittedName>
        <fullName evidence="3">Periplasmic copper-binding protein (NosD), putative</fullName>
    </submittedName>
</protein>
<dbReference type="EMBL" id="LGHB01000031">
    <property type="protein sequence ID" value="KUK95583.1"/>
    <property type="molecule type" value="Genomic_DNA"/>
</dbReference>
<reference evidence="3" key="1">
    <citation type="journal article" date="2015" name="MBio">
        <title>Genome-resolved metagenomic analysis reveals roles for candidate phyla and other microbial community members in biogeochemical transformations in oil reservoirs.</title>
        <authorList>
            <person name="Hu P."/>
            <person name="Tom L."/>
            <person name="Singh A."/>
            <person name="Thomas B.C."/>
            <person name="Baker B.J."/>
            <person name="Piceno Y.M."/>
            <person name="Andersen G.L."/>
            <person name="Banfield J.F."/>
        </authorList>
    </citation>
    <scope>NUCLEOTIDE SEQUENCE [LARGE SCALE GENOMIC DNA]</scope>
    <source>
        <strain evidence="3">56_747</strain>
    </source>
</reference>
<dbReference type="InterPro" id="IPR006626">
    <property type="entry name" value="PbH1"/>
</dbReference>
<sequence length="497" mass="53927">MRTSAYLCRLFGATAILAILWIISTSATTYQAGSNLQAAINEAAPGDTILAGPGVYDNVEITKSLNLIGTEAKIRAGERNIGIKIAADDVIVSGFTVEGGFYGIHLVNSRNCTISNNTVTGSVQWGIGLVFSDENRIENNVANYNGLGGEGWYGIYLSNSNRNLILNNVASSNGEYGIALFPSCSENVIRGNVAEDNDYGIYTFTDCDDNLVMRNVLSRNKNSGIKMIHGCSDNQILENEISENGVVGLFLQSGSGYNLIRGNEIVDNPVFGIQIQEGPDGNNTILENNVSGSQKGIFVNSDGNHIYKNRIFDCVIPAEDRGVNQWYAAYPVGGNFWGDYIGSDEFGGPGQNVSGSDGFADLPRVINERARDVYPIMGDAILPLTLVDASIFPARAQIGTQVTVTAVIDSKYGVPQMSARTKSLLRSSGRTQYIRMDRSEEDVYVGTLQTALMEEGRYKIVLTAKDSKGYEIEEEIGELELLPRSGWDFNEALSQQL</sequence>
<dbReference type="Proteomes" id="UP000053961">
    <property type="component" value="Unassembled WGS sequence"/>
</dbReference>
<dbReference type="InterPro" id="IPR007742">
    <property type="entry name" value="NosD_dom"/>
</dbReference>
<organism evidence="3 4">
    <name type="scientific">Methanothrix harundinacea</name>
    <dbReference type="NCBI Taxonomy" id="301375"/>
    <lineage>
        <taxon>Archaea</taxon>
        <taxon>Methanobacteriati</taxon>
        <taxon>Methanobacteriota</taxon>
        <taxon>Stenosarchaea group</taxon>
        <taxon>Methanomicrobia</taxon>
        <taxon>Methanotrichales</taxon>
        <taxon>Methanotrichaceae</taxon>
        <taxon>Methanothrix</taxon>
    </lineage>
</organism>
<evidence type="ECO:0000313" key="2">
    <source>
        <dbReference type="EMBL" id="KUK44699.1"/>
    </source>
</evidence>
<evidence type="ECO:0000313" key="4">
    <source>
        <dbReference type="Proteomes" id="UP000053961"/>
    </source>
</evidence>
<dbReference type="Proteomes" id="UP000057043">
    <property type="component" value="Unassembled WGS sequence"/>
</dbReference>
<dbReference type="Gene3D" id="2.160.20.10">
    <property type="entry name" value="Single-stranded right-handed beta-helix, Pectin lyase-like"/>
    <property type="match status" value="2"/>
</dbReference>
<evidence type="ECO:0000259" key="1">
    <source>
        <dbReference type="SMART" id="SM00722"/>
    </source>
</evidence>
<dbReference type="NCBIfam" id="TIGR03804">
    <property type="entry name" value="para_beta_helix"/>
    <property type="match status" value="4"/>
</dbReference>
<reference evidence="4 5" key="2">
    <citation type="journal article" date="2015" name="MBio">
        <title>Genome-Resolved Metagenomic Analysis Reveals Roles for Candidate Phyla and Other Microbial Community Members in Biogeochemical Transformations in Oil Reservoirs.</title>
        <authorList>
            <person name="Hu P."/>
            <person name="Tom L."/>
            <person name="Singh A."/>
            <person name="Thomas B.C."/>
            <person name="Baker B.J."/>
            <person name="Piceno Y.M."/>
            <person name="Andersen G.L."/>
            <person name="Banfield J.F."/>
        </authorList>
    </citation>
    <scope>NUCLEOTIDE SEQUENCE [LARGE SCALE GENOMIC DNA]</scope>
    <source>
        <strain evidence="2">57_489</strain>
    </source>
</reference>
<dbReference type="SMART" id="SM00722">
    <property type="entry name" value="CASH"/>
    <property type="match status" value="2"/>
</dbReference>
<dbReference type="EMBL" id="LGFT01000018">
    <property type="protein sequence ID" value="KUK44699.1"/>
    <property type="molecule type" value="Genomic_DNA"/>
</dbReference>
<dbReference type="InterPro" id="IPR006633">
    <property type="entry name" value="Carb-bd_sugar_hydrolysis-dom"/>
</dbReference>
<dbReference type="InterPro" id="IPR012334">
    <property type="entry name" value="Pectin_lyas_fold"/>
</dbReference>
<dbReference type="InterPro" id="IPR022441">
    <property type="entry name" value="Para_beta_helix_rpt-2"/>
</dbReference>
<accession>A0A101II62</accession>
<dbReference type="Pfam" id="PF05048">
    <property type="entry name" value="NosD"/>
    <property type="match status" value="1"/>
</dbReference>
<feature type="domain" description="Carbohydrate-binding/sugar hydrolysis" evidence="1">
    <location>
        <begin position="43"/>
        <end position="181"/>
    </location>
</feature>
<dbReference type="PATRIC" id="fig|301375.6.peg.921"/>
<comment type="caution">
    <text evidence="3">The sequence shown here is derived from an EMBL/GenBank/DDBJ whole genome shotgun (WGS) entry which is preliminary data.</text>
</comment>
<proteinExistence type="predicted"/>
<name>A0A101II62_9EURY</name>
<feature type="domain" description="Carbohydrate-binding/sugar hydrolysis" evidence="1">
    <location>
        <begin position="188"/>
        <end position="326"/>
    </location>
</feature>